<dbReference type="KEGG" id="gtr:GLOTRDRAFT_94608"/>
<dbReference type="GeneID" id="19309618"/>
<keyword evidence="4" id="KW-1185">Reference proteome</keyword>
<proteinExistence type="predicted"/>
<accession>S7Q449</accession>
<keyword evidence="1" id="KW-0812">Transmembrane</keyword>
<dbReference type="Pfam" id="PF20151">
    <property type="entry name" value="DUF6533"/>
    <property type="match status" value="1"/>
</dbReference>
<sequence length="261" mass="29296">MTEEDFPTLRVPPLLIPTCQPNIHNTRLAGYMTTSLLWLQISYIWRRPWTLGKISFILNRYFGAISNALVIYESFANFPSRMHRVRMGVRDRPLDKPDIHWSRCILATLIVAGILAISGAISFRSGLHPPGKDDGGYRRAWLSSDQDQGNSMRPPQVEGLKHWWGIGMLFLRDGALYYGCMVLANAANILTYYPLLKGALSIFANTISVTMMSRLILNLYRYVESRSYLGTQDIPLTNLSSSGRTISGPGSQGNYYAAPIS</sequence>
<reference evidence="3 4" key="1">
    <citation type="journal article" date="2012" name="Science">
        <title>The Paleozoic origin of enzymatic lignin decomposition reconstructed from 31 fungal genomes.</title>
        <authorList>
            <person name="Floudas D."/>
            <person name="Binder M."/>
            <person name="Riley R."/>
            <person name="Barry K."/>
            <person name="Blanchette R.A."/>
            <person name="Henrissat B."/>
            <person name="Martinez A.T."/>
            <person name="Otillar R."/>
            <person name="Spatafora J.W."/>
            <person name="Yadav J.S."/>
            <person name="Aerts A."/>
            <person name="Benoit I."/>
            <person name="Boyd A."/>
            <person name="Carlson A."/>
            <person name="Copeland A."/>
            <person name="Coutinho P.M."/>
            <person name="de Vries R.P."/>
            <person name="Ferreira P."/>
            <person name="Findley K."/>
            <person name="Foster B."/>
            <person name="Gaskell J."/>
            <person name="Glotzer D."/>
            <person name="Gorecki P."/>
            <person name="Heitman J."/>
            <person name="Hesse C."/>
            <person name="Hori C."/>
            <person name="Igarashi K."/>
            <person name="Jurgens J.A."/>
            <person name="Kallen N."/>
            <person name="Kersten P."/>
            <person name="Kohler A."/>
            <person name="Kuees U."/>
            <person name="Kumar T.K.A."/>
            <person name="Kuo A."/>
            <person name="LaButti K."/>
            <person name="Larrondo L.F."/>
            <person name="Lindquist E."/>
            <person name="Ling A."/>
            <person name="Lombard V."/>
            <person name="Lucas S."/>
            <person name="Lundell T."/>
            <person name="Martin R."/>
            <person name="McLaughlin D.J."/>
            <person name="Morgenstern I."/>
            <person name="Morin E."/>
            <person name="Murat C."/>
            <person name="Nagy L.G."/>
            <person name="Nolan M."/>
            <person name="Ohm R.A."/>
            <person name="Patyshakuliyeva A."/>
            <person name="Rokas A."/>
            <person name="Ruiz-Duenas F.J."/>
            <person name="Sabat G."/>
            <person name="Salamov A."/>
            <person name="Samejima M."/>
            <person name="Schmutz J."/>
            <person name="Slot J.C."/>
            <person name="St John F."/>
            <person name="Stenlid J."/>
            <person name="Sun H."/>
            <person name="Sun S."/>
            <person name="Syed K."/>
            <person name="Tsang A."/>
            <person name="Wiebenga A."/>
            <person name="Young D."/>
            <person name="Pisabarro A."/>
            <person name="Eastwood D.C."/>
            <person name="Martin F."/>
            <person name="Cullen D."/>
            <person name="Grigoriev I.V."/>
            <person name="Hibbett D.S."/>
        </authorList>
    </citation>
    <scope>NUCLEOTIDE SEQUENCE [LARGE SCALE GENOMIC DNA]</scope>
    <source>
        <strain evidence="3 4">ATCC 11539</strain>
    </source>
</reference>
<feature type="transmembrane region" description="Helical" evidence="1">
    <location>
        <begin position="175"/>
        <end position="193"/>
    </location>
</feature>
<gene>
    <name evidence="3" type="ORF">GLOTRDRAFT_94608</name>
</gene>
<dbReference type="RefSeq" id="XP_007867595.1">
    <property type="nucleotide sequence ID" value="XM_007869404.1"/>
</dbReference>
<dbReference type="Proteomes" id="UP000030669">
    <property type="component" value="Unassembled WGS sequence"/>
</dbReference>
<evidence type="ECO:0000259" key="2">
    <source>
        <dbReference type="Pfam" id="PF20151"/>
    </source>
</evidence>
<dbReference type="OrthoDB" id="2686513at2759"/>
<name>S7Q449_GLOTA</name>
<keyword evidence="1" id="KW-0472">Membrane</keyword>
<evidence type="ECO:0000256" key="1">
    <source>
        <dbReference type="SAM" id="Phobius"/>
    </source>
</evidence>
<feature type="domain" description="DUF6533" evidence="2">
    <location>
        <begin position="41"/>
        <end position="63"/>
    </location>
</feature>
<evidence type="ECO:0000313" key="3">
    <source>
        <dbReference type="EMBL" id="EPQ54297.1"/>
    </source>
</evidence>
<protein>
    <recommendedName>
        <fullName evidence="2">DUF6533 domain-containing protein</fullName>
    </recommendedName>
</protein>
<dbReference type="InterPro" id="IPR045340">
    <property type="entry name" value="DUF6533"/>
</dbReference>
<keyword evidence="1" id="KW-1133">Transmembrane helix</keyword>
<organism evidence="3 4">
    <name type="scientific">Gloeophyllum trabeum (strain ATCC 11539 / FP-39264 / Madison 617)</name>
    <name type="common">Brown rot fungus</name>
    <dbReference type="NCBI Taxonomy" id="670483"/>
    <lineage>
        <taxon>Eukaryota</taxon>
        <taxon>Fungi</taxon>
        <taxon>Dikarya</taxon>
        <taxon>Basidiomycota</taxon>
        <taxon>Agaricomycotina</taxon>
        <taxon>Agaricomycetes</taxon>
        <taxon>Gloeophyllales</taxon>
        <taxon>Gloeophyllaceae</taxon>
        <taxon>Gloeophyllum</taxon>
    </lineage>
</organism>
<dbReference type="HOGENOM" id="CLU_1065799_0_0_1"/>
<feature type="transmembrane region" description="Helical" evidence="1">
    <location>
        <begin position="57"/>
        <end position="79"/>
    </location>
</feature>
<dbReference type="AlphaFoldDB" id="S7Q449"/>
<evidence type="ECO:0000313" key="4">
    <source>
        <dbReference type="Proteomes" id="UP000030669"/>
    </source>
</evidence>
<feature type="transmembrane region" description="Helical" evidence="1">
    <location>
        <begin position="99"/>
        <end position="123"/>
    </location>
</feature>
<dbReference type="EMBL" id="KB469304">
    <property type="protein sequence ID" value="EPQ54297.1"/>
    <property type="molecule type" value="Genomic_DNA"/>
</dbReference>